<dbReference type="InterPro" id="IPR013083">
    <property type="entry name" value="Znf_RING/FYVE/PHD"/>
</dbReference>
<reference evidence="7" key="1">
    <citation type="submission" date="2023-07" db="EMBL/GenBank/DDBJ databases">
        <authorList>
            <consortium name="AG Swart"/>
            <person name="Singh M."/>
            <person name="Singh A."/>
            <person name="Seah K."/>
            <person name="Emmerich C."/>
        </authorList>
    </citation>
    <scope>NUCLEOTIDE SEQUENCE</scope>
    <source>
        <strain evidence="7">DP1</strain>
    </source>
</reference>
<dbReference type="Gene3D" id="3.30.40.10">
    <property type="entry name" value="Zinc/RING finger domain, C3HC4 (zinc finger)"/>
    <property type="match status" value="1"/>
</dbReference>
<dbReference type="PROSITE" id="PS50089">
    <property type="entry name" value="ZF_RING_2"/>
    <property type="match status" value="1"/>
</dbReference>
<dbReference type="SMART" id="SM00184">
    <property type="entry name" value="RING"/>
    <property type="match status" value="1"/>
</dbReference>
<keyword evidence="3 4" id="KW-0862">Zinc</keyword>
<comment type="caution">
    <text evidence="7">The sequence shown here is derived from an EMBL/GenBank/DDBJ whole genome shotgun (WGS) entry which is preliminary data.</text>
</comment>
<evidence type="ECO:0008006" key="9">
    <source>
        <dbReference type="Google" id="ProtNLM"/>
    </source>
</evidence>
<name>A0AAD2D1A0_EUPCR</name>
<feature type="domain" description="C3H1-type" evidence="6">
    <location>
        <begin position="242"/>
        <end position="268"/>
    </location>
</feature>
<accession>A0AAD2D1A0</accession>
<keyword evidence="1 4" id="KW-0479">Metal-binding</keyword>
<dbReference type="AlphaFoldDB" id="A0AAD2D1A0"/>
<keyword evidence="2 4" id="KW-0863">Zinc-finger</keyword>
<feature type="zinc finger region" description="C3H1-type" evidence="4">
    <location>
        <begin position="242"/>
        <end position="268"/>
    </location>
</feature>
<dbReference type="InterPro" id="IPR017907">
    <property type="entry name" value="Znf_RING_CS"/>
</dbReference>
<gene>
    <name evidence="7" type="ORF">ECRASSUSDP1_LOCUS18547</name>
</gene>
<keyword evidence="8" id="KW-1185">Reference proteome</keyword>
<dbReference type="InterPro" id="IPR001841">
    <property type="entry name" value="Znf_RING"/>
</dbReference>
<feature type="domain" description="RING-type" evidence="5">
    <location>
        <begin position="157"/>
        <end position="213"/>
    </location>
</feature>
<sequence length="268" mass="31305">MDKSEISEKEKPKLIIDLKAEEWGPGIVLMKLSELLPYVPGASQYTDTISLNTDIRITKNNIYVQDIVDPKLKKTLGILHSMGMFKKFIKRSFSVGKREAQKKSVKTQAPSPEHQGKQPCLNFLVCRCELGDECDKLHPSIIKELSQRDNSTEDKECCLCHQMILENNRKFALLQRCDHIFCQKCVKENWDNWKGPRPNSTLLKNTRECPQCHNFTFMVIISEVYYPQSFSKSLLIYEHKHYLRRIPCRKFHSDKSKCSEEDYCPFKH</sequence>
<dbReference type="PROSITE" id="PS50103">
    <property type="entry name" value="ZF_C3H1"/>
    <property type="match status" value="1"/>
</dbReference>
<dbReference type="EMBL" id="CAMPGE010018778">
    <property type="protein sequence ID" value="CAI2377164.1"/>
    <property type="molecule type" value="Genomic_DNA"/>
</dbReference>
<organism evidence="7 8">
    <name type="scientific">Euplotes crassus</name>
    <dbReference type="NCBI Taxonomy" id="5936"/>
    <lineage>
        <taxon>Eukaryota</taxon>
        <taxon>Sar</taxon>
        <taxon>Alveolata</taxon>
        <taxon>Ciliophora</taxon>
        <taxon>Intramacronucleata</taxon>
        <taxon>Spirotrichea</taxon>
        <taxon>Hypotrichia</taxon>
        <taxon>Euplotida</taxon>
        <taxon>Euplotidae</taxon>
        <taxon>Moneuplotes</taxon>
    </lineage>
</organism>
<evidence type="ECO:0000313" key="7">
    <source>
        <dbReference type="EMBL" id="CAI2377164.1"/>
    </source>
</evidence>
<evidence type="ECO:0000256" key="2">
    <source>
        <dbReference type="ARBA" id="ARBA00022771"/>
    </source>
</evidence>
<dbReference type="GO" id="GO:0008270">
    <property type="term" value="F:zinc ion binding"/>
    <property type="evidence" value="ECO:0007669"/>
    <property type="project" value="UniProtKB-KW"/>
</dbReference>
<evidence type="ECO:0000313" key="8">
    <source>
        <dbReference type="Proteomes" id="UP001295684"/>
    </source>
</evidence>
<protein>
    <recommendedName>
        <fullName evidence="9">RING-type E3 ubiquitin transferase</fullName>
    </recommendedName>
</protein>
<evidence type="ECO:0000256" key="3">
    <source>
        <dbReference type="ARBA" id="ARBA00022833"/>
    </source>
</evidence>
<dbReference type="InterPro" id="IPR000571">
    <property type="entry name" value="Znf_CCCH"/>
</dbReference>
<dbReference type="SUPFAM" id="SSF57850">
    <property type="entry name" value="RING/U-box"/>
    <property type="match status" value="1"/>
</dbReference>
<dbReference type="Proteomes" id="UP001295684">
    <property type="component" value="Unassembled WGS sequence"/>
</dbReference>
<evidence type="ECO:0000259" key="6">
    <source>
        <dbReference type="PROSITE" id="PS50103"/>
    </source>
</evidence>
<evidence type="ECO:0000256" key="4">
    <source>
        <dbReference type="PROSITE-ProRule" id="PRU00723"/>
    </source>
</evidence>
<proteinExistence type="predicted"/>
<dbReference type="PROSITE" id="PS00518">
    <property type="entry name" value="ZF_RING_1"/>
    <property type="match status" value="1"/>
</dbReference>
<evidence type="ECO:0000259" key="5">
    <source>
        <dbReference type="PROSITE" id="PS50089"/>
    </source>
</evidence>
<evidence type="ECO:0000256" key="1">
    <source>
        <dbReference type="ARBA" id="ARBA00022723"/>
    </source>
</evidence>